<sequence>MSALANTWGVRMTAGEPVAVVRVRNVQTSLPATTTAASAHDAWARAGRGQPLLVSAEVGLSAPFPEASADDRVADDTVHYGILSKAILRSVEALSGKDASGQDSVDGPSSSSGLYGVLDAIWTDLTGFRLDGQQSAKETSKKPVLDMSRVQLLAVSLHLPKASLVGDGVSLTATATPKTSRTAIALRLHRLRVPTLIGVHPHERQAKQAVVADVIVDRYGEQVDGYATLEALVVKILDTSEYETLEALATHIAKNVLASKNASSAGWQVHVALEKPIAVPFADAPVVEVRMGSDSRS</sequence>
<dbReference type="OrthoDB" id="5425486at2759"/>
<comment type="catalytic activity">
    <reaction evidence="1">
        <text>7,8-dihydroneopterin = 6-hydroxymethyl-7,8-dihydropterin + glycolaldehyde</text>
        <dbReference type="Rhea" id="RHEA:10540"/>
        <dbReference type="ChEBI" id="CHEBI:17001"/>
        <dbReference type="ChEBI" id="CHEBI:17071"/>
        <dbReference type="ChEBI" id="CHEBI:44841"/>
        <dbReference type="EC" id="4.1.2.25"/>
    </reaction>
</comment>
<dbReference type="GeneID" id="25981805"/>
<dbReference type="Pfam" id="PF02152">
    <property type="entry name" value="FolB"/>
    <property type="match status" value="1"/>
</dbReference>
<evidence type="ECO:0000256" key="2">
    <source>
        <dbReference type="ARBA" id="ARBA00005013"/>
    </source>
</evidence>
<evidence type="ECO:0000313" key="9">
    <source>
        <dbReference type="EMBL" id="EFX01713.1"/>
    </source>
</evidence>
<keyword evidence="6" id="KW-0456">Lyase</keyword>
<dbReference type="STRING" id="655863.F0XKV5"/>
<protein>
    <recommendedName>
        <fullName evidence="4">dihydroneopterin aldolase</fullName>
        <ecNumber evidence="4">4.1.2.25</ecNumber>
    </recommendedName>
    <alternativeName>
        <fullName evidence="7">7,8-dihydroneopterin aldolase</fullName>
    </alternativeName>
</protein>
<dbReference type="InterPro" id="IPR006157">
    <property type="entry name" value="FolB_dom"/>
</dbReference>
<evidence type="ECO:0000256" key="7">
    <source>
        <dbReference type="ARBA" id="ARBA00032903"/>
    </source>
</evidence>
<dbReference type="eggNOG" id="ENOG502SSW3">
    <property type="taxonomic scope" value="Eukaryota"/>
</dbReference>
<gene>
    <name evidence="9" type="ORF">CMQ_8179</name>
</gene>
<dbReference type="PANTHER" id="PTHR42844:SF1">
    <property type="entry name" value="DIHYDRONEOPTERIN ALDOLASE 1-RELATED"/>
    <property type="match status" value="1"/>
</dbReference>
<comment type="pathway">
    <text evidence="2">Cofactor biosynthesis; tetrahydrofolate biosynthesis; 2-amino-4-hydroxy-6-hydroxymethyl-7,8-dihydropteridine diphosphate from 7,8-dihydroneopterin triphosphate: step 3/4.</text>
</comment>
<dbReference type="SMART" id="SM00905">
    <property type="entry name" value="FolB"/>
    <property type="match status" value="1"/>
</dbReference>
<dbReference type="GO" id="GO:0016301">
    <property type="term" value="F:kinase activity"/>
    <property type="evidence" value="ECO:0007669"/>
    <property type="project" value="UniProtKB-KW"/>
</dbReference>
<dbReference type="PANTHER" id="PTHR42844">
    <property type="entry name" value="DIHYDRONEOPTERIN ALDOLASE 1-RELATED"/>
    <property type="match status" value="1"/>
</dbReference>
<feature type="domain" description="Dihydroneopterin aldolase/epimerase" evidence="8">
    <location>
        <begin position="186"/>
        <end position="291"/>
    </location>
</feature>
<dbReference type="SUPFAM" id="SSF55620">
    <property type="entry name" value="Tetrahydrobiopterin biosynthesis enzymes-like"/>
    <property type="match status" value="1"/>
</dbReference>
<dbReference type="InterPro" id="IPR043133">
    <property type="entry name" value="GTP-CH-I_C/QueF"/>
</dbReference>
<evidence type="ECO:0000313" key="10">
    <source>
        <dbReference type="Proteomes" id="UP000007796"/>
    </source>
</evidence>
<name>F0XKV5_GROCL</name>
<dbReference type="EC" id="4.1.2.25" evidence="4"/>
<dbReference type="AlphaFoldDB" id="F0XKV5"/>
<proteinExistence type="inferred from homology"/>
<dbReference type="HOGENOM" id="CLU_062068_0_0_1"/>
<evidence type="ECO:0000256" key="5">
    <source>
        <dbReference type="ARBA" id="ARBA00022909"/>
    </source>
</evidence>
<evidence type="ECO:0000256" key="1">
    <source>
        <dbReference type="ARBA" id="ARBA00001353"/>
    </source>
</evidence>
<reference evidence="9 10" key="1">
    <citation type="journal article" date="2011" name="Proc. Natl. Acad. Sci. U.S.A.">
        <title>Genome and transcriptome analyses of the mountain pine beetle-fungal symbiont Grosmannia clavigera, a lodgepole pine pathogen.</title>
        <authorList>
            <person name="DiGuistini S."/>
            <person name="Wang Y."/>
            <person name="Liao N.Y."/>
            <person name="Taylor G."/>
            <person name="Tanguay P."/>
            <person name="Feau N."/>
            <person name="Henrissat B."/>
            <person name="Chan S.K."/>
            <person name="Hesse-Orce U."/>
            <person name="Alamouti S.M."/>
            <person name="Tsui C.K.M."/>
            <person name="Docking R.T."/>
            <person name="Levasseur A."/>
            <person name="Haridas S."/>
            <person name="Robertson G."/>
            <person name="Birol I."/>
            <person name="Holt R.A."/>
            <person name="Marra M.A."/>
            <person name="Hamelin R.C."/>
            <person name="Hirst M."/>
            <person name="Jones S.J.M."/>
            <person name="Bohlmann J."/>
            <person name="Breuil C."/>
        </authorList>
    </citation>
    <scope>NUCLEOTIDE SEQUENCE [LARGE SCALE GENOMIC DNA]</scope>
    <source>
        <strain evidence="10">kw1407 / UAMH 11150</strain>
    </source>
</reference>
<dbReference type="RefSeq" id="XP_014171195.1">
    <property type="nucleotide sequence ID" value="XM_014315720.1"/>
</dbReference>
<accession>F0XKV5</accession>
<dbReference type="Proteomes" id="UP000007796">
    <property type="component" value="Unassembled WGS sequence"/>
</dbReference>
<dbReference type="InterPro" id="IPR006156">
    <property type="entry name" value="Dihydroneopterin_aldolase"/>
</dbReference>
<evidence type="ECO:0000256" key="6">
    <source>
        <dbReference type="ARBA" id="ARBA00023239"/>
    </source>
</evidence>
<dbReference type="GO" id="GO:0005737">
    <property type="term" value="C:cytoplasm"/>
    <property type="evidence" value="ECO:0007669"/>
    <property type="project" value="TreeGrafter"/>
</dbReference>
<keyword evidence="5" id="KW-0289">Folate biosynthesis</keyword>
<dbReference type="GO" id="GO:0046656">
    <property type="term" value="P:folic acid biosynthetic process"/>
    <property type="evidence" value="ECO:0007669"/>
    <property type="project" value="UniProtKB-KW"/>
</dbReference>
<evidence type="ECO:0000256" key="4">
    <source>
        <dbReference type="ARBA" id="ARBA00013043"/>
    </source>
</evidence>
<organism evidence="10">
    <name type="scientific">Grosmannia clavigera (strain kw1407 / UAMH 11150)</name>
    <name type="common">Blue stain fungus</name>
    <name type="synonym">Graphiocladiella clavigera</name>
    <dbReference type="NCBI Taxonomy" id="655863"/>
    <lineage>
        <taxon>Eukaryota</taxon>
        <taxon>Fungi</taxon>
        <taxon>Dikarya</taxon>
        <taxon>Ascomycota</taxon>
        <taxon>Pezizomycotina</taxon>
        <taxon>Sordariomycetes</taxon>
        <taxon>Sordariomycetidae</taxon>
        <taxon>Ophiostomatales</taxon>
        <taxon>Ophiostomataceae</taxon>
        <taxon>Leptographium</taxon>
    </lineage>
</organism>
<dbReference type="InParanoid" id="F0XKV5"/>
<evidence type="ECO:0000256" key="3">
    <source>
        <dbReference type="ARBA" id="ARBA00005708"/>
    </source>
</evidence>
<comment type="similarity">
    <text evidence="3">Belongs to the DHNA family.</text>
</comment>
<keyword evidence="9" id="KW-0418">Kinase</keyword>
<keyword evidence="9" id="KW-0808">Transferase</keyword>
<evidence type="ECO:0000259" key="8">
    <source>
        <dbReference type="SMART" id="SM00905"/>
    </source>
</evidence>
<dbReference type="Gene3D" id="3.30.1130.10">
    <property type="match status" value="2"/>
</dbReference>
<dbReference type="GO" id="GO:0004150">
    <property type="term" value="F:dihydroneopterin aldolase activity"/>
    <property type="evidence" value="ECO:0007669"/>
    <property type="project" value="UniProtKB-EC"/>
</dbReference>
<keyword evidence="10" id="KW-1185">Reference proteome</keyword>
<dbReference type="EMBL" id="GL629788">
    <property type="protein sequence ID" value="EFX01713.1"/>
    <property type="molecule type" value="Genomic_DNA"/>
</dbReference>